<feature type="domain" description="Carrier" evidence="6">
    <location>
        <begin position="977"/>
        <end position="1052"/>
    </location>
</feature>
<dbReference type="GO" id="GO:0005737">
    <property type="term" value="C:cytoplasm"/>
    <property type="evidence" value="ECO:0007669"/>
    <property type="project" value="TreeGrafter"/>
</dbReference>
<dbReference type="InterPro" id="IPR023213">
    <property type="entry name" value="CAT-like_dom_sf"/>
</dbReference>
<dbReference type="InterPro" id="IPR001242">
    <property type="entry name" value="Condensation_dom"/>
</dbReference>
<feature type="region of interest" description="Disordered" evidence="5">
    <location>
        <begin position="1058"/>
        <end position="1097"/>
    </location>
</feature>
<keyword evidence="3" id="KW-0596">Phosphopantetheine</keyword>
<reference evidence="7 8" key="1">
    <citation type="journal article" date="2016" name="Front. Microbiol.">
        <title>Comparative Genomics Analysis of Streptomyces Species Reveals Their Adaptation to the Marine Environment and Their Diversity at the Genomic Level.</title>
        <authorList>
            <person name="Tian X."/>
            <person name="Zhang Z."/>
            <person name="Yang T."/>
            <person name="Chen M."/>
            <person name="Li J."/>
            <person name="Chen F."/>
            <person name="Yang J."/>
            <person name="Li W."/>
            <person name="Zhang B."/>
            <person name="Zhang Z."/>
            <person name="Wu J."/>
            <person name="Zhang C."/>
            <person name="Long L."/>
            <person name="Xiao J."/>
        </authorList>
    </citation>
    <scope>NUCLEOTIDE SEQUENCE [LARGE SCALE GENOMIC DNA]</scope>
    <source>
        <strain evidence="7 8">SCSIO 10429</strain>
    </source>
</reference>
<dbReference type="FunFam" id="1.10.1200.10:FF:000016">
    <property type="entry name" value="Non-ribosomal peptide synthase"/>
    <property type="match status" value="1"/>
</dbReference>
<dbReference type="GO" id="GO:0044550">
    <property type="term" value="P:secondary metabolite biosynthetic process"/>
    <property type="evidence" value="ECO:0007669"/>
    <property type="project" value="TreeGrafter"/>
</dbReference>
<gene>
    <name evidence="7" type="ORF">AN218_18350</name>
</gene>
<dbReference type="InterPro" id="IPR042099">
    <property type="entry name" value="ANL_N_sf"/>
</dbReference>
<dbReference type="GO" id="GO:0017000">
    <property type="term" value="P:antibiotic biosynthetic process"/>
    <property type="evidence" value="ECO:0007669"/>
    <property type="project" value="UniProtKB-ARBA"/>
</dbReference>
<evidence type="ECO:0000256" key="1">
    <source>
        <dbReference type="ARBA" id="ARBA00001957"/>
    </source>
</evidence>
<dbReference type="Gene3D" id="3.30.300.30">
    <property type="match status" value="1"/>
</dbReference>
<dbReference type="InterPro" id="IPR000873">
    <property type="entry name" value="AMP-dep_synth/lig_dom"/>
</dbReference>
<comment type="caution">
    <text evidence="7">The sequence shown here is derived from an EMBL/GenBank/DDBJ whole genome shotgun (WGS) entry which is preliminary data.</text>
</comment>
<evidence type="ECO:0000256" key="2">
    <source>
        <dbReference type="ARBA" id="ARBA00006432"/>
    </source>
</evidence>
<dbReference type="GO" id="GO:0003824">
    <property type="term" value="F:catalytic activity"/>
    <property type="evidence" value="ECO:0007669"/>
    <property type="project" value="InterPro"/>
</dbReference>
<dbReference type="EMBL" id="LJGW01000311">
    <property type="protein sequence ID" value="OEV10266.1"/>
    <property type="molecule type" value="Genomic_DNA"/>
</dbReference>
<dbReference type="InterPro" id="IPR025110">
    <property type="entry name" value="AMP-bd_C"/>
</dbReference>
<dbReference type="PROSITE" id="PS50075">
    <property type="entry name" value="CARRIER"/>
    <property type="match status" value="1"/>
</dbReference>
<evidence type="ECO:0000313" key="7">
    <source>
        <dbReference type="EMBL" id="OEV10266.1"/>
    </source>
</evidence>
<dbReference type="InterPro" id="IPR009081">
    <property type="entry name" value="PP-bd_ACP"/>
</dbReference>
<evidence type="ECO:0000313" key="8">
    <source>
        <dbReference type="Proteomes" id="UP000176005"/>
    </source>
</evidence>
<proteinExistence type="inferred from homology"/>
<evidence type="ECO:0000256" key="3">
    <source>
        <dbReference type="ARBA" id="ARBA00022450"/>
    </source>
</evidence>
<dbReference type="SUPFAM" id="SSF52777">
    <property type="entry name" value="CoA-dependent acyltransferases"/>
    <property type="match status" value="2"/>
</dbReference>
<evidence type="ECO:0000259" key="6">
    <source>
        <dbReference type="PROSITE" id="PS50075"/>
    </source>
</evidence>
<dbReference type="GO" id="GO:0008610">
    <property type="term" value="P:lipid biosynthetic process"/>
    <property type="evidence" value="ECO:0007669"/>
    <property type="project" value="UniProtKB-ARBA"/>
</dbReference>
<protein>
    <recommendedName>
        <fullName evidence="6">Carrier domain-containing protein</fullName>
    </recommendedName>
</protein>
<comment type="similarity">
    <text evidence="2">Belongs to the ATP-dependent AMP-binding enzyme family.</text>
</comment>
<dbReference type="InterPro" id="IPR020806">
    <property type="entry name" value="PKS_PP-bd"/>
</dbReference>
<dbReference type="InterPro" id="IPR045851">
    <property type="entry name" value="AMP-bd_C_sf"/>
</dbReference>
<dbReference type="Gene3D" id="3.40.50.1820">
    <property type="entry name" value="alpha/beta hydrolase"/>
    <property type="match status" value="1"/>
</dbReference>
<comment type="cofactor">
    <cofactor evidence="1">
        <name>pantetheine 4'-phosphate</name>
        <dbReference type="ChEBI" id="CHEBI:47942"/>
    </cofactor>
</comment>
<dbReference type="Gene3D" id="3.30.559.30">
    <property type="entry name" value="Nonribosomal peptide synthetase, condensation domain"/>
    <property type="match status" value="1"/>
</dbReference>
<dbReference type="InterPro" id="IPR029058">
    <property type="entry name" value="AB_hydrolase_fold"/>
</dbReference>
<dbReference type="PANTHER" id="PTHR45527:SF1">
    <property type="entry name" value="FATTY ACID SYNTHASE"/>
    <property type="match status" value="1"/>
</dbReference>
<dbReference type="SMART" id="SM00823">
    <property type="entry name" value="PKS_PP"/>
    <property type="match status" value="1"/>
</dbReference>
<dbReference type="Pfam" id="PF00550">
    <property type="entry name" value="PP-binding"/>
    <property type="match status" value="1"/>
</dbReference>
<dbReference type="PATRIC" id="fig|518642.10.peg.4247"/>
<dbReference type="Pfam" id="PF13193">
    <property type="entry name" value="AMP-binding_C"/>
    <property type="match status" value="1"/>
</dbReference>
<dbReference type="Pfam" id="PF00501">
    <property type="entry name" value="AMP-binding"/>
    <property type="match status" value="1"/>
</dbReference>
<dbReference type="Proteomes" id="UP000176005">
    <property type="component" value="Unassembled WGS sequence"/>
</dbReference>
<dbReference type="Gene3D" id="3.40.50.12780">
    <property type="entry name" value="N-terminal domain of ligase-like"/>
    <property type="match status" value="1"/>
</dbReference>
<dbReference type="InterPro" id="IPR010071">
    <property type="entry name" value="AA_adenyl_dom"/>
</dbReference>
<dbReference type="CDD" id="cd19531">
    <property type="entry name" value="LCL_NRPS-like"/>
    <property type="match status" value="1"/>
</dbReference>
<dbReference type="InterPro" id="IPR020845">
    <property type="entry name" value="AMP-binding_CS"/>
</dbReference>
<dbReference type="GO" id="GO:0072330">
    <property type="term" value="P:monocarboxylic acid biosynthetic process"/>
    <property type="evidence" value="ECO:0007669"/>
    <property type="project" value="UniProtKB-ARBA"/>
</dbReference>
<dbReference type="AlphaFoldDB" id="A0A1E7L250"/>
<name>A0A1E7L250_9ACTN</name>
<evidence type="ECO:0000256" key="5">
    <source>
        <dbReference type="SAM" id="MobiDB-lite"/>
    </source>
</evidence>
<dbReference type="PROSITE" id="PS00455">
    <property type="entry name" value="AMP_BINDING"/>
    <property type="match status" value="1"/>
</dbReference>
<sequence>MTSTPLPNDLTFPSSPGQRRLWFLHQVNPESVPAYALAARVDLHGELHADDLQHALNLVAARHEALRTGLRQGEEGLLQVVQEGVSVVLQERDLTAADAATRDRELSRLLRHLARRGWDLGTPPLMRAALVRLTPEHAVLGLCVHHAVCDGLSLQILLREIFETYRRLRAGLGPETSEPPLQFADFVVWSAGGDDPDDAWRTRQQELLDHWCTRLAGLPDGIDLPVDRRRPAHQSFEGARLPLALGQEQTDRLRRAAAHHGVSLSSLLLTAYLTVLHCTAGNDDIAVGIPVANRCRPELEPTVGYLVNTCVLRSRFDAPLSLRQLALHVHEDVGVLMQHSDLSFGDLVEALNPPRLLDRNPLFSVMFGFQPDAGRHHDMPGLRAEVADLDTGTSRLDLSLFLFEEPRAGVSGFLEYATALFDEATVERLGRHLRTVLDRIVDSPDATVAGSLLDEAAPWPRARQPHVLPAPVLERVQDQTRNRPDHPALRDARATLTYRELDERVTAAAARLRAAGAGPGERVAVHTSRGIGTVVSMLAVWRTGAVYVPLDPALPAHRRLLITRQSAPAVIVTSPDADDVPQPPEDEGAEPAVLVPVDSLLERAPAAAGERVPLPPESPAYLMFTSGSTGEPKAIAVTHANLAYFLDAVTGTTGLGSDDTLLALTTHAFDISLLELLAPLTVGGTVDVAPQQALRDGARLSRLLETRQITVAQATPATWRLLTDTGWRPRPDFTVLCGGEALPADLADLLTTDGGAAWNLYGPTETTVWSCAARLRRGAAVRLGRPLPGTTAVVVDQDMRPAPDGTIGELLIGGPGVAVGYVRRPALTASRFLPDPQGDGGRVYRTGDKARRRADGSLEFLGRVDDQIKIRGNRIEMGEVEEALRTAPGVRDAAVALVGQGSETALGAWLVPGPDVAADAQWAAEVHRHAATRLPGAAVPARFHAVESLPLTPHGKTDRRALLRTGTRLDMPSERIEPRNRTEHEIAALWQKLLGVTEVGATDDFFLLGGHSLLASQMIQQVKDAFGVTVPMSEIFLEPTVAHIARSVSALRGTAEPTAAAASGTGGESDWDFERVTRVPTAPSRLPSPGQAEVSDQ</sequence>
<dbReference type="SUPFAM" id="SSF56801">
    <property type="entry name" value="Acetyl-CoA synthetase-like"/>
    <property type="match status" value="1"/>
</dbReference>
<dbReference type="GO" id="GO:0031177">
    <property type="term" value="F:phosphopantetheine binding"/>
    <property type="evidence" value="ECO:0007669"/>
    <property type="project" value="InterPro"/>
</dbReference>
<dbReference type="InterPro" id="IPR036736">
    <property type="entry name" value="ACP-like_sf"/>
</dbReference>
<dbReference type="SUPFAM" id="SSF47336">
    <property type="entry name" value="ACP-like"/>
    <property type="match status" value="1"/>
</dbReference>
<evidence type="ECO:0000256" key="4">
    <source>
        <dbReference type="ARBA" id="ARBA00022553"/>
    </source>
</evidence>
<dbReference type="PANTHER" id="PTHR45527">
    <property type="entry name" value="NONRIBOSOMAL PEPTIDE SYNTHETASE"/>
    <property type="match status" value="1"/>
</dbReference>
<organism evidence="7 8">
    <name type="scientific">Streptomyces nanshensis</name>
    <dbReference type="NCBI Taxonomy" id="518642"/>
    <lineage>
        <taxon>Bacteria</taxon>
        <taxon>Bacillati</taxon>
        <taxon>Actinomycetota</taxon>
        <taxon>Actinomycetes</taxon>
        <taxon>Kitasatosporales</taxon>
        <taxon>Streptomycetaceae</taxon>
        <taxon>Streptomyces</taxon>
    </lineage>
</organism>
<accession>A0A1E7L250</accession>
<dbReference type="GO" id="GO:0043041">
    <property type="term" value="P:amino acid activation for nonribosomal peptide biosynthetic process"/>
    <property type="evidence" value="ECO:0007669"/>
    <property type="project" value="TreeGrafter"/>
</dbReference>
<dbReference type="Pfam" id="PF00668">
    <property type="entry name" value="Condensation"/>
    <property type="match status" value="1"/>
</dbReference>
<dbReference type="RefSeq" id="WP_070017978.1">
    <property type="nucleotide sequence ID" value="NZ_LJGW01000311.1"/>
</dbReference>
<keyword evidence="4" id="KW-0597">Phosphoprotein</keyword>
<keyword evidence="8" id="KW-1185">Reference proteome</keyword>
<dbReference type="NCBIfam" id="TIGR01733">
    <property type="entry name" value="AA-adenyl-dom"/>
    <property type="match status" value="1"/>
</dbReference>
<dbReference type="Gene3D" id="3.30.559.10">
    <property type="entry name" value="Chloramphenicol acetyltransferase-like domain"/>
    <property type="match status" value="1"/>
</dbReference>